<dbReference type="Proteomes" id="UP000887009">
    <property type="component" value="Unassembled WGS sequence"/>
</dbReference>
<evidence type="ECO:0000313" key="3">
    <source>
        <dbReference type="Proteomes" id="UP000887009"/>
    </source>
</evidence>
<evidence type="ECO:0000313" key="2">
    <source>
        <dbReference type="EMBL" id="GJA55267.1"/>
    </source>
</evidence>
<sequence length="80" mass="8702">MGAEQHAGKQIGKDHRLAEAPENGHQHNGEDQQDQHIGVHPSLSFICPAPSSLTQQVQRPLPIWHATRSAAEISPPVSSR</sequence>
<proteinExistence type="predicted"/>
<dbReference type="AlphaFoldDB" id="A0AAI9KT85"/>
<feature type="region of interest" description="Disordered" evidence="1">
    <location>
        <begin position="1"/>
        <end position="43"/>
    </location>
</feature>
<accession>A0AAI9KT85</accession>
<protein>
    <submittedName>
        <fullName evidence="2">Uncharacterized protein</fullName>
    </submittedName>
</protein>
<gene>
    <name evidence="2" type="ORF">KAM348_26900</name>
</gene>
<organism evidence="2 3">
    <name type="scientific">Aeromonas caviae</name>
    <name type="common">Aeromonas punctata</name>
    <dbReference type="NCBI Taxonomy" id="648"/>
    <lineage>
        <taxon>Bacteria</taxon>
        <taxon>Pseudomonadati</taxon>
        <taxon>Pseudomonadota</taxon>
        <taxon>Gammaproteobacteria</taxon>
        <taxon>Aeromonadales</taxon>
        <taxon>Aeromonadaceae</taxon>
        <taxon>Aeromonas</taxon>
    </lineage>
</organism>
<name>A0AAI9KT85_AERCA</name>
<feature type="compositionally biased region" description="Basic and acidic residues" evidence="1">
    <location>
        <begin position="11"/>
        <end position="34"/>
    </location>
</feature>
<dbReference type="EMBL" id="BPNL01000030">
    <property type="protein sequence ID" value="GJA55267.1"/>
    <property type="molecule type" value="Genomic_DNA"/>
</dbReference>
<reference evidence="2" key="1">
    <citation type="submission" date="2021-07" db="EMBL/GenBank/DDBJ databases">
        <title>Draft genome sequence of carbapenem-resistant Aeromonas spp. in Japan.</title>
        <authorList>
            <person name="Maehana S."/>
            <person name="Suzuki M."/>
            <person name="Kitasato H."/>
        </authorList>
    </citation>
    <scope>NUCLEOTIDE SEQUENCE</scope>
    <source>
        <strain evidence="2">KAM348</strain>
    </source>
</reference>
<comment type="caution">
    <text evidence="2">The sequence shown here is derived from an EMBL/GenBank/DDBJ whole genome shotgun (WGS) entry which is preliminary data.</text>
</comment>
<evidence type="ECO:0000256" key="1">
    <source>
        <dbReference type="SAM" id="MobiDB-lite"/>
    </source>
</evidence>